<dbReference type="AlphaFoldDB" id="A0A918LI03"/>
<dbReference type="PANTHER" id="PTHR33495">
    <property type="entry name" value="ANTI-SIGMA FACTOR ANTAGONIST TM_1081-RELATED-RELATED"/>
    <property type="match status" value="1"/>
</dbReference>
<accession>A0A918LI03</accession>
<gene>
    <name evidence="4" type="primary">arsI</name>
    <name evidence="4" type="ORF">GCM10010238_49190</name>
</gene>
<dbReference type="PANTHER" id="PTHR33495:SF2">
    <property type="entry name" value="ANTI-SIGMA FACTOR ANTAGONIST TM_1081-RELATED"/>
    <property type="match status" value="1"/>
</dbReference>
<dbReference type="NCBIfam" id="TIGR00377">
    <property type="entry name" value="ant_ant_sig"/>
    <property type="match status" value="1"/>
</dbReference>
<comment type="caution">
    <text evidence="4">The sequence shown here is derived from an EMBL/GenBank/DDBJ whole genome shotgun (WGS) entry which is preliminary data.</text>
</comment>
<dbReference type="Proteomes" id="UP000653493">
    <property type="component" value="Unassembled WGS sequence"/>
</dbReference>
<dbReference type="PROSITE" id="PS50801">
    <property type="entry name" value="STAS"/>
    <property type="match status" value="1"/>
</dbReference>
<dbReference type="InterPro" id="IPR002645">
    <property type="entry name" value="STAS_dom"/>
</dbReference>
<dbReference type="Gene3D" id="3.30.750.24">
    <property type="entry name" value="STAS domain"/>
    <property type="match status" value="1"/>
</dbReference>
<dbReference type="CDD" id="cd07043">
    <property type="entry name" value="STAS_anti-anti-sigma_factors"/>
    <property type="match status" value="1"/>
</dbReference>
<dbReference type="Pfam" id="PF01740">
    <property type="entry name" value="STAS"/>
    <property type="match status" value="1"/>
</dbReference>
<comment type="similarity">
    <text evidence="1 2">Belongs to the anti-sigma-factor antagonist family.</text>
</comment>
<reference evidence="4" key="2">
    <citation type="submission" date="2020-09" db="EMBL/GenBank/DDBJ databases">
        <authorList>
            <person name="Sun Q."/>
            <person name="Ohkuma M."/>
        </authorList>
    </citation>
    <scope>NUCLEOTIDE SEQUENCE</scope>
    <source>
        <strain evidence="4">JCM 4234</strain>
    </source>
</reference>
<keyword evidence="5" id="KW-1185">Reference proteome</keyword>
<dbReference type="InterPro" id="IPR003658">
    <property type="entry name" value="Anti-sigma_ant"/>
</dbReference>
<feature type="domain" description="STAS" evidence="3">
    <location>
        <begin position="18"/>
        <end position="117"/>
    </location>
</feature>
<evidence type="ECO:0000313" key="5">
    <source>
        <dbReference type="Proteomes" id="UP000653493"/>
    </source>
</evidence>
<evidence type="ECO:0000259" key="3">
    <source>
        <dbReference type="PROSITE" id="PS50801"/>
    </source>
</evidence>
<dbReference type="EMBL" id="BMSL01000017">
    <property type="protein sequence ID" value="GGS53834.1"/>
    <property type="molecule type" value="Genomic_DNA"/>
</dbReference>
<dbReference type="SUPFAM" id="SSF52091">
    <property type="entry name" value="SpoIIaa-like"/>
    <property type="match status" value="1"/>
</dbReference>
<reference evidence="4" key="1">
    <citation type="journal article" date="2014" name="Int. J. Syst. Evol. Microbiol.">
        <title>Complete genome sequence of Corynebacterium casei LMG S-19264T (=DSM 44701T), isolated from a smear-ripened cheese.</title>
        <authorList>
            <consortium name="US DOE Joint Genome Institute (JGI-PGF)"/>
            <person name="Walter F."/>
            <person name="Albersmeier A."/>
            <person name="Kalinowski J."/>
            <person name="Ruckert C."/>
        </authorList>
    </citation>
    <scope>NUCLEOTIDE SEQUENCE</scope>
    <source>
        <strain evidence="4">JCM 4234</strain>
    </source>
</reference>
<evidence type="ECO:0000256" key="1">
    <source>
        <dbReference type="ARBA" id="ARBA00009013"/>
    </source>
</evidence>
<evidence type="ECO:0000313" key="4">
    <source>
        <dbReference type="EMBL" id="GGS53834.1"/>
    </source>
</evidence>
<dbReference type="InterPro" id="IPR036513">
    <property type="entry name" value="STAS_dom_sf"/>
</dbReference>
<organism evidence="4 5">
    <name type="scientific">Streptomyces griseoviridis</name>
    <dbReference type="NCBI Taxonomy" id="45398"/>
    <lineage>
        <taxon>Bacteria</taxon>
        <taxon>Bacillati</taxon>
        <taxon>Actinomycetota</taxon>
        <taxon>Actinomycetes</taxon>
        <taxon>Kitasatosporales</taxon>
        <taxon>Streptomycetaceae</taxon>
        <taxon>Streptomyces</taxon>
    </lineage>
</organism>
<name>A0A918LI03_STRGD</name>
<evidence type="ECO:0000256" key="2">
    <source>
        <dbReference type="RuleBase" id="RU003749"/>
    </source>
</evidence>
<protein>
    <recommendedName>
        <fullName evidence="2">Anti-sigma factor antagonist</fullName>
    </recommendedName>
</protein>
<dbReference type="GO" id="GO:0043856">
    <property type="term" value="F:anti-sigma factor antagonist activity"/>
    <property type="evidence" value="ECO:0007669"/>
    <property type="project" value="InterPro"/>
</dbReference>
<proteinExistence type="inferred from homology"/>
<sequence>MIENEHLLTVTPHQMPAGPLVLRVTGELDHHSAPLLSRAVDDAAFDDTGVVLDLSGLTYCDSTGITVLIGAYQRSQRTGAPLILAGVNPDQMRVFTVVGLDQVFTFHPSTEAAVAALAK</sequence>